<dbReference type="InterPro" id="IPR004843">
    <property type="entry name" value="Calcineurin-like_PHP"/>
</dbReference>
<keyword evidence="1" id="KW-0479">Metal-binding</keyword>
<gene>
    <name evidence="4" type="ORF">dsmv_2251</name>
</gene>
<dbReference type="GO" id="GO:0051536">
    <property type="term" value="F:iron-sulfur cluster binding"/>
    <property type="evidence" value="ECO:0007669"/>
    <property type="project" value="UniProtKB-KW"/>
</dbReference>
<dbReference type="Proteomes" id="UP000014977">
    <property type="component" value="Unassembled WGS sequence"/>
</dbReference>
<reference evidence="4 5" key="1">
    <citation type="journal article" date="2013" name="Genome Announc.">
        <title>Draft genome sequences for three mercury-methylating, sulfate-reducing bacteria.</title>
        <authorList>
            <person name="Brown S.D."/>
            <person name="Hurt R.A.Jr."/>
            <person name="Gilmour C.C."/>
            <person name="Elias D.A."/>
        </authorList>
    </citation>
    <scope>NUCLEOTIDE SEQUENCE [LARGE SCALE GENOMIC DNA]</scope>
    <source>
        <strain evidence="4 5">DSM 2059</strain>
    </source>
</reference>
<sequence length="567" mass="62159">MKSVNRREFLKIGGTGLAGLTLTGLNIPIFAPKRAFAKSSGSAWKFGVMADTQWKTGIYNGIPVEDPASCATTIIDALNEQFIQHGCKFVIQVGDLVDKELVDGTRTLPTREEHARALYSNGIGFFPVRGNHEASAVAANEMPILFPQTLGQGPHLFGADNVESPVLSVPYSASDSLKGLTYMFDFNNVRCVLIDQFVRADGSNYNGAKSYAYNAVDQVAWVDSALSANGGDRHAFVFAHKNLIGQNHKDNLFGNALTDNPEARDYFLESLHNNGVRYYLSGHDHMHHYSRVTSGGDGAFGVGQIICASNSYKFYIPREGDDDREIPFDQELFSIGYYIFTVDGPRVTVDFYASSHGFDYSDVSLSAPPSPLYFYLRDTFGYSLNGDAFEVARGESYTRVAGSYKNTNVRILAGKNGNNETDYVGRPLSKFVTTGWTDSDSVDGAVSHILSLWGMTDNLSLYDEALEGMLPDENESRETDIYTLSMTCNALKDQSGKNHKNFCLAARSESGWVNAVDANYGGSENFVRGPWRDGYGLGTWGIDADSVWAVINHDGDFAVMPIAAVEK</sequence>
<dbReference type="InterPro" id="IPR029052">
    <property type="entry name" value="Metallo-depent_PP-like"/>
</dbReference>
<dbReference type="PANTHER" id="PTHR43143">
    <property type="entry name" value="METALLOPHOSPHOESTERASE, CALCINEURIN SUPERFAMILY"/>
    <property type="match status" value="1"/>
</dbReference>
<evidence type="ECO:0000313" key="4">
    <source>
        <dbReference type="EMBL" id="EPR41136.1"/>
    </source>
</evidence>
<dbReference type="PROSITE" id="PS51318">
    <property type="entry name" value="TAT"/>
    <property type="match status" value="1"/>
</dbReference>
<keyword evidence="2" id="KW-0812">Transmembrane</keyword>
<keyword evidence="2" id="KW-0472">Membrane</keyword>
<accession>S7TVS5</accession>
<dbReference type="STRING" id="897.B2D07_17895"/>
<dbReference type="AlphaFoldDB" id="S7TVS5"/>
<dbReference type="EMBL" id="ATHJ01000078">
    <property type="protein sequence ID" value="EPR41136.1"/>
    <property type="molecule type" value="Genomic_DNA"/>
</dbReference>
<dbReference type="PANTHER" id="PTHR43143:SF6">
    <property type="entry name" value="BLL3016 PROTEIN"/>
    <property type="match status" value="1"/>
</dbReference>
<evidence type="ECO:0000256" key="2">
    <source>
        <dbReference type="SAM" id="Phobius"/>
    </source>
</evidence>
<feature type="domain" description="Calcineurin-like phosphoesterase" evidence="3">
    <location>
        <begin position="46"/>
        <end position="286"/>
    </location>
</feature>
<keyword evidence="2" id="KW-1133">Transmembrane helix</keyword>
<protein>
    <submittedName>
        <fullName evidence="4">Metallophosphoesterase</fullName>
    </submittedName>
</protein>
<evidence type="ECO:0000313" key="5">
    <source>
        <dbReference type="Proteomes" id="UP000014977"/>
    </source>
</evidence>
<keyword evidence="5" id="KW-1185">Reference proteome</keyword>
<organism evidence="4 5">
    <name type="scientific">Desulfococcus multivorans DSM 2059</name>
    <dbReference type="NCBI Taxonomy" id="1121405"/>
    <lineage>
        <taxon>Bacteria</taxon>
        <taxon>Pseudomonadati</taxon>
        <taxon>Thermodesulfobacteriota</taxon>
        <taxon>Desulfobacteria</taxon>
        <taxon>Desulfobacterales</taxon>
        <taxon>Desulfococcaceae</taxon>
        <taxon>Desulfococcus</taxon>
    </lineage>
</organism>
<evidence type="ECO:0000256" key="1">
    <source>
        <dbReference type="ARBA" id="ARBA00023014"/>
    </source>
</evidence>
<dbReference type="eggNOG" id="COG1409">
    <property type="taxonomic scope" value="Bacteria"/>
</dbReference>
<name>S7TVS5_DESML</name>
<dbReference type="Pfam" id="PF00149">
    <property type="entry name" value="Metallophos"/>
    <property type="match status" value="1"/>
</dbReference>
<proteinExistence type="predicted"/>
<keyword evidence="1" id="KW-0411">Iron-sulfur</keyword>
<dbReference type="Gene3D" id="3.60.21.10">
    <property type="match status" value="1"/>
</dbReference>
<dbReference type="InterPro" id="IPR051918">
    <property type="entry name" value="STPP_CPPED1"/>
</dbReference>
<dbReference type="GO" id="GO:0016787">
    <property type="term" value="F:hydrolase activity"/>
    <property type="evidence" value="ECO:0007669"/>
    <property type="project" value="InterPro"/>
</dbReference>
<dbReference type="InterPro" id="IPR006311">
    <property type="entry name" value="TAT_signal"/>
</dbReference>
<dbReference type="RefSeq" id="WP_020876682.1">
    <property type="nucleotide sequence ID" value="NZ_ATHJ01000078.1"/>
</dbReference>
<keyword evidence="1" id="KW-0408">Iron</keyword>
<dbReference type="PATRIC" id="fig|1121405.3.peg.1806"/>
<comment type="caution">
    <text evidence="4">The sequence shown here is derived from an EMBL/GenBank/DDBJ whole genome shotgun (WGS) entry which is preliminary data.</text>
</comment>
<evidence type="ECO:0000259" key="3">
    <source>
        <dbReference type="Pfam" id="PF00149"/>
    </source>
</evidence>
<feature type="transmembrane region" description="Helical" evidence="2">
    <location>
        <begin position="12"/>
        <end position="31"/>
    </location>
</feature>
<dbReference type="SUPFAM" id="SSF56300">
    <property type="entry name" value="Metallo-dependent phosphatases"/>
    <property type="match status" value="1"/>
</dbReference>